<accession>A0ABT0LB79</accession>
<feature type="transmembrane region" description="Helical" evidence="1">
    <location>
        <begin position="98"/>
        <end position="118"/>
    </location>
</feature>
<keyword evidence="1" id="KW-0472">Membrane</keyword>
<feature type="transmembrane region" description="Helical" evidence="1">
    <location>
        <begin position="161"/>
        <end position="182"/>
    </location>
</feature>
<protein>
    <submittedName>
        <fullName evidence="2">Uncharacterized protein</fullName>
    </submittedName>
</protein>
<keyword evidence="1" id="KW-0812">Transmembrane</keyword>
<proteinExistence type="predicted"/>
<sequence length="205" mass="22951">MNTVVKTHEFNKEQCDKLIDAFNGIGLDLTYVFFKSGQKDTQWFDGCTGLDVKLNNRMVFIIRKSNAIIKLNKIPEDKRNEFVEAIHSVDIFDAEDSAFVIPLGSLFLLILGFGLLPFYFEKSIILGYVACGSVSCLIIGTLMLMFSNFTLGKNPLYTSGLVIFALGMLVFSPVSLLLKPFLMSIVEEKLPKYLGDPEQILDAQN</sequence>
<comment type="caution">
    <text evidence="2">The sequence shown here is derived from an EMBL/GenBank/DDBJ whole genome shotgun (WGS) entry which is preliminary data.</text>
</comment>
<keyword evidence="3" id="KW-1185">Reference proteome</keyword>
<evidence type="ECO:0000256" key="1">
    <source>
        <dbReference type="SAM" id="Phobius"/>
    </source>
</evidence>
<dbReference type="RefSeq" id="WP_248940171.1">
    <property type="nucleotide sequence ID" value="NZ_JAKIKS010000034.1"/>
</dbReference>
<organism evidence="2 3">
    <name type="scientific">Shewanella surugensis</name>
    <dbReference type="NCBI Taxonomy" id="212020"/>
    <lineage>
        <taxon>Bacteria</taxon>
        <taxon>Pseudomonadati</taxon>
        <taxon>Pseudomonadota</taxon>
        <taxon>Gammaproteobacteria</taxon>
        <taxon>Alteromonadales</taxon>
        <taxon>Shewanellaceae</taxon>
        <taxon>Shewanella</taxon>
    </lineage>
</organism>
<evidence type="ECO:0000313" key="2">
    <source>
        <dbReference type="EMBL" id="MCL1124895.1"/>
    </source>
</evidence>
<name>A0ABT0LB79_9GAMM</name>
<evidence type="ECO:0000313" key="3">
    <source>
        <dbReference type="Proteomes" id="UP001203423"/>
    </source>
</evidence>
<reference evidence="2 3" key="1">
    <citation type="submission" date="2022-01" db="EMBL/GenBank/DDBJ databases">
        <title>Whole genome-based taxonomy of the Shewanellaceae.</title>
        <authorList>
            <person name="Martin-Rodriguez A.J."/>
        </authorList>
    </citation>
    <scope>NUCLEOTIDE SEQUENCE [LARGE SCALE GENOMIC DNA]</scope>
    <source>
        <strain evidence="2 3">DSM 17177</strain>
    </source>
</reference>
<dbReference type="Proteomes" id="UP001203423">
    <property type="component" value="Unassembled WGS sequence"/>
</dbReference>
<feature type="transmembrane region" description="Helical" evidence="1">
    <location>
        <begin position="125"/>
        <end position="149"/>
    </location>
</feature>
<gene>
    <name evidence="2" type="ORF">L2764_10525</name>
</gene>
<keyword evidence="1" id="KW-1133">Transmembrane helix</keyword>
<dbReference type="EMBL" id="JAKIKS010000034">
    <property type="protein sequence ID" value="MCL1124895.1"/>
    <property type="molecule type" value="Genomic_DNA"/>
</dbReference>